<keyword evidence="1" id="KW-0732">Signal</keyword>
<gene>
    <name evidence="2" type="ORF">BXY45_12913</name>
</gene>
<evidence type="ECO:0000313" key="2">
    <source>
        <dbReference type="EMBL" id="PWJ48632.1"/>
    </source>
</evidence>
<dbReference type="Proteomes" id="UP000245469">
    <property type="component" value="Unassembled WGS sequence"/>
</dbReference>
<reference evidence="2 3" key="1">
    <citation type="submission" date="2018-03" db="EMBL/GenBank/DDBJ databases">
        <title>Genomic Encyclopedia of Archaeal and Bacterial Type Strains, Phase II (KMG-II): from individual species to whole genera.</title>
        <authorList>
            <person name="Goeker M."/>
        </authorList>
    </citation>
    <scope>NUCLEOTIDE SEQUENCE [LARGE SCALE GENOMIC DNA]</scope>
    <source>
        <strain evidence="2 3">DSM 44889</strain>
    </source>
</reference>
<dbReference type="GO" id="GO:0005975">
    <property type="term" value="P:carbohydrate metabolic process"/>
    <property type="evidence" value="ECO:0007669"/>
    <property type="project" value="UniProtKB-ARBA"/>
</dbReference>
<accession>A0A315ZTJ0</accession>
<comment type="caution">
    <text evidence="2">The sequence shown here is derived from an EMBL/GenBank/DDBJ whole genome shotgun (WGS) entry which is preliminary data.</text>
</comment>
<dbReference type="Gene3D" id="3.40.50.1820">
    <property type="entry name" value="alpha/beta hydrolase"/>
    <property type="match status" value="1"/>
</dbReference>
<dbReference type="OrthoDB" id="4980063at2"/>
<evidence type="ECO:0000256" key="1">
    <source>
        <dbReference type="SAM" id="SignalP"/>
    </source>
</evidence>
<organism evidence="2 3">
    <name type="scientific">Quadrisphaera granulorum</name>
    <dbReference type="NCBI Taxonomy" id="317664"/>
    <lineage>
        <taxon>Bacteria</taxon>
        <taxon>Bacillati</taxon>
        <taxon>Actinomycetota</taxon>
        <taxon>Actinomycetes</taxon>
        <taxon>Kineosporiales</taxon>
        <taxon>Kineosporiaceae</taxon>
        <taxon>Quadrisphaera</taxon>
    </lineage>
</organism>
<evidence type="ECO:0000313" key="3">
    <source>
        <dbReference type="Proteomes" id="UP000245469"/>
    </source>
</evidence>
<dbReference type="EMBL" id="QGDQ01000029">
    <property type="protein sequence ID" value="PWJ48632.1"/>
    <property type="molecule type" value="Genomic_DNA"/>
</dbReference>
<feature type="signal peptide" evidence="1">
    <location>
        <begin position="1"/>
        <end position="35"/>
    </location>
</feature>
<dbReference type="PROSITE" id="PS51318">
    <property type="entry name" value="TAT"/>
    <property type="match status" value="1"/>
</dbReference>
<dbReference type="SUPFAM" id="SSF53474">
    <property type="entry name" value="alpha/beta-Hydrolases"/>
    <property type="match status" value="1"/>
</dbReference>
<name>A0A315ZTJ0_9ACTN</name>
<dbReference type="InterPro" id="IPR029058">
    <property type="entry name" value="AB_hydrolase_fold"/>
</dbReference>
<dbReference type="InterPro" id="IPR006311">
    <property type="entry name" value="TAT_signal"/>
</dbReference>
<feature type="chain" id="PRO_5016378201" description="Ig-like domain-containing protein" evidence="1">
    <location>
        <begin position="36"/>
        <end position="500"/>
    </location>
</feature>
<sequence>MNRDKKPRAVSRRLFTTAVVSVLGVGAVPLSAAQAATPSPSPKLPNEYYRKSNQVSLNTKVLFDDISVRIQGDAARLFVPQTVKPGQPVRVVWLYHGAGSDQNAIAGGFKSTAHLIVERGAIAICQNAGGTKYSHPSAQAIQVAGWQWISSVYDVRSNTLRATSGGGALACETLGSSLIPLISGMYNVNAVYDLEALYNGDGRDRASIIGAFGDDPAAIHAANPARLPQSAWAGKTLRIVVSQPDSSDRTVPPEQHGLALLALASPVAAEATLRTHSNGHSTPGFADPDFMAAFARWAPPPPMADTTAPTVTITAPTAGATLTGTTTLSATASDDVAVTAVTFTVTTGATTRTLTATNSGTGTTWSAPLDTTTLANGTTTITATATDAAGNATTTAPVSATITNADTVAPTVTITAPTAGATVSGLVTATATASDNVGVTSVKYYANGRFAGSATLSGGLWRLGLDTRKFANGSYTITAVAADAAGNTGTSPGVTIAVRN</sequence>
<dbReference type="Pfam" id="PF17957">
    <property type="entry name" value="Big_7"/>
    <property type="match status" value="2"/>
</dbReference>
<dbReference type="InterPro" id="IPR013783">
    <property type="entry name" value="Ig-like_fold"/>
</dbReference>
<evidence type="ECO:0008006" key="4">
    <source>
        <dbReference type="Google" id="ProtNLM"/>
    </source>
</evidence>
<dbReference type="AlphaFoldDB" id="A0A315ZTJ0"/>
<protein>
    <recommendedName>
        <fullName evidence="4">Ig-like domain-containing protein</fullName>
    </recommendedName>
</protein>
<keyword evidence="3" id="KW-1185">Reference proteome</keyword>
<dbReference type="Gene3D" id="2.60.40.10">
    <property type="entry name" value="Immunoglobulins"/>
    <property type="match status" value="2"/>
</dbReference>
<proteinExistence type="predicted"/>